<dbReference type="GO" id="GO:0015297">
    <property type="term" value="F:antiporter activity"/>
    <property type="evidence" value="ECO:0007669"/>
    <property type="project" value="InterPro"/>
</dbReference>
<dbReference type="GO" id="GO:0016020">
    <property type="term" value="C:membrane"/>
    <property type="evidence" value="ECO:0007669"/>
    <property type="project" value="UniProtKB-SubCell"/>
</dbReference>
<feature type="transmembrane region" description="Helical" evidence="7">
    <location>
        <begin position="272"/>
        <end position="292"/>
    </location>
</feature>
<dbReference type="EMBL" id="JANTZM010000005">
    <property type="protein sequence ID" value="MCS4157261.1"/>
    <property type="molecule type" value="Genomic_DNA"/>
</dbReference>
<feature type="transmembrane region" description="Helical" evidence="7">
    <location>
        <begin position="218"/>
        <end position="238"/>
    </location>
</feature>
<dbReference type="AlphaFoldDB" id="A0A9X2R9R2"/>
<feature type="domain" description="Cation/H+ exchanger transmembrane" evidence="8">
    <location>
        <begin position="14"/>
        <end position="371"/>
    </location>
</feature>
<comment type="caution">
    <text evidence="10">The sequence shown here is derived from an EMBL/GenBank/DDBJ whole genome shotgun (WGS) entry which is preliminary data.</text>
</comment>
<dbReference type="Proteomes" id="UP001155110">
    <property type="component" value="Unassembled WGS sequence"/>
</dbReference>
<evidence type="ECO:0000259" key="9">
    <source>
        <dbReference type="Pfam" id="PF02254"/>
    </source>
</evidence>
<dbReference type="SUPFAM" id="SSF51735">
    <property type="entry name" value="NAD(P)-binding Rossmann-fold domains"/>
    <property type="match status" value="1"/>
</dbReference>
<dbReference type="InterPro" id="IPR006153">
    <property type="entry name" value="Cation/H_exchanger_TM"/>
</dbReference>
<feature type="transmembrane region" description="Helical" evidence="7">
    <location>
        <begin position="183"/>
        <end position="206"/>
    </location>
</feature>
<evidence type="ECO:0000313" key="11">
    <source>
        <dbReference type="EMBL" id="MCS4157261.1"/>
    </source>
</evidence>
<feature type="transmembrane region" description="Helical" evidence="7">
    <location>
        <begin position="6"/>
        <end position="25"/>
    </location>
</feature>
<protein>
    <submittedName>
        <fullName evidence="10">Kef-type K+ transport system membrane component KefB</fullName>
    </submittedName>
</protein>
<evidence type="ECO:0000256" key="1">
    <source>
        <dbReference type="ARBA" id="ARBA00004141"/>
    </source>
</evidence>
<gene>
    <name evidence="10" type="ORF">GGP45_000301</name>
    <name evidence="11" type="ORF">GGP99_001220</name>
</gene>
<dbReference type="Pfam" id="PF00999">
    <property type="entry name" value="Na_H_Exchanger"/>
    <property type="match status" value="1"/>
</dbReference>
<keyword evidence="3" id="KW-0813">Transport</keyword>
<feature type="transmembrane region" description="Helical" evidence="7">
    <location>
        <begin position="86"/>
        <end position="109"/>
    </location>
</feature>
<keyword evidence="5 7" id="KW-1133">Transmembrane helix</keyword>
<evidence type="ECO:0000256" key="7">
    <source>
        <dbReference type="SAM" id="Phobius"/>
    </source>
</evidence>
<name>A0A9X2R9R2_9BACT</name>
<keyword evidence="4 7" id="KW-0812">Transmembrane</keyword>
<dbReference type="RefSeq" id="WP_011404996.1">
    <property type="nucleotide sequence ID" value="NZ_CALTRY010000006.1"/>
</dbReference>
<comment type="subcellular location">
    <subcellularLocation>
        <location evidence="1">Membrane</location>
        <topology evidence="1">Multi-pass membrane protein</topology>
    </subcellularLocation>
</comment>
<dbReference type="Pfam" id="PF02254">
    <property type="entry name" value="TrkA_N"/>
    <property type="match status" value="1"/>
</dbReference>
<organism evidence="10 12">
    <name type="scientific">Salinibacter ruber</name>
    <dbReference type="NCBI Taxonomy" id="146919"/>
    <lineage>
        <taxon>Bacteria</taxon>
        <taxon>Pseudomonadati</taxon>
        <taxon>Rhodothermota</taxon>
        <taxon>Rhodothermia</taxon>
        <taxon>Rhodothermales</taxon>
        <taxon>Salinibacteraceae</taxon>
        <taxon>Salinibacter</taxon>
    </lineage>
</organism>
<dbReference type="PANTHER" id="PTHR42751">
    <property type="entry name" value="SODIUM/HYDROGEN EXCHANGER FAMILY/TRKA DOMAIN PROTEIN"/>
    <property type="match status" value="1"/>
</dbReference>
<dbReference type="GO" id="GO:1902600">
    <property type="term" value="P:proton transmembrane transport"/>
    <property type="evidence" value="ECO:0007669"/>
    <property type="project" value="InterPro"/>
</dbReference>
<keyword evidence="6 7" id="KW-0472">Membrane</keyword>
<comment type="similarity">
    <text evidence="2">Belongs to the monovalent cation:proton antiporter 2 (CPA2) transporter (TC 2.A.37) family.</text>
</comment>
<evidence type="ECO:0000256" key="2">
    <source>
        <dbReference type="ARBA" id="ARBA00005551"/>
    </source>
</evidence>
<feature type="domain" description="RCK N-terminal" evidence="9">
    <location>
        <begin position="413"/>
        <end position="522"/>
    </location>
</feature>
<proteinExistence type="inferred from homology"/>
<feature type="transmembrane region" description="Helical" evidence="7">
    <location>
        <begin position="331"/>
        <end position="350"/>
    </location>
</feature>
<evidence type="ECO:0000256" key="5">
    <source>
        <dbReference type="ARBA" id="ARBA00022989"/>
    </source>
</evidence>
<evidence type="ECO:0000256" key="3">
    <source>
        <dbReference type="ARBA" id="ARBA00022448"/>
    </source>
</evidence>
<evidence type="ECO:0000259" key="8">
    <source>
        <dbReference type="Pfam" id="PF00999"/>
    </source>
</evidence>
<dbReference type="OMA" id="AHFRKLD"/>
<evidence type="ECO:0000256" key="6">
    <source>
        <dbReference type="ARBA" id="ARBA00023136"/>
    </source>
</evidence>
<evidence type="ECO:0000256" key="4">
    <source>
        <dbReference type="ARBA" id="ARBA00022692"/>
    </source>
</evidence>
<feature type="transmembrane region" description="Helical" evidence="7">
    <location>
        <begin position="57"/>
        <end position="74"/>
    </location>
</feature>
<dbReference type="InterPro" id="IPR036291">
    <property type="entry name" value="NAD(P)-bd_dom_sf"/>
</dbReference>
<dbReference type="Gene3D" id="1.20.1530.20">
    <property type="match status" value="1"/>
</dbReference>
<dbReference type="PANTHER" id="PTHR42751:SF6">
    <property type="entry name" value="CONSERVED INTEGRAL MEMBRANE TRANSPORT PROTEIN-RELATED"/>
    <property type="match status" value="1"/>
</dbReference>
<dbReference type="InterPro" id="IPR038770">
    <property type="entry name" value="Na+/solute_symporter_sf"/>
</dbReference>
<dbReference type="Proteomes" id="UP001155144">
    <property type="component" value="Unassembled WGS sequence"/>
</dbReference>
<dbReference type="EMBL" id="JANUBL010000001">
    <property type="protein sequence ID" value="MCS4119983.1"/>
    <property type="molecule type" value="Genomic_DNA"/>
</dbReference>
<dbReference type="Gene3D" id="3.40.50.720">
    <property type="entry name" value="NAD(P)-binding Rossmann-like Domain"/>
    <property type="match status" value="1"/>
</dbReference>
<dbReference type="GO" id="GO:0006813">
    <property type="term" value="P:potassium ion transport"/>
    <property type="evidence" value="ECO:0007669"/>
    <property type="project" value="InterPro"/>
</dbReference>
<feature type="transmembrane region" description="Helical" evidence="7">
    <location>
        <begin position="298"/>
        <end position="319"/>
    </location>
</feature>
<feature type="transmembrane region" description="Helical" evidence="7">
    <location>
        <begin position="32"/>
        <end position="51"/>
    </location>
</feature>
<reference evidence="10" key="1">
    <citation type="submission" date="2022-08" db="EMBL/GenBank/DDBJ databases">
        <title>Genomic Encyclopedia of Type Strains, Phase V (KMG-V): Genome sequencing to study the core and pangenomes of soil and plant-associated prokaryotes.</title>
        <authorList>
            <person name="Whitman W."/>
        </authorList>
    </citation>
    <scope>NUCLEOTIDE SEQUENCE</scope>
    <source>
        <strain evidence="11">SP3002</strain>
        <strain evidence="10">SP3026</strain>
    </source>
</reference>
<sequence>MVEFELLRSLGIMLLAALGVVLVARTARVPNIVAYIGAGLLLGPALGVLTVTHTIELIAEFGIILLLFLVGLELSLDKIKAVGTTAFVAGGVQMGGTALGGGLLAGLVGVPVVEAVVVAVAIMFSSTVVVVKMLEKQSDLDAPYGQIAVGVLLVQDLVVVMVLTFVAGLAGPGELAWADVARGLGQAFVGMVLLGGLIAAAARYVLPPAIQWISRMTEGLFIWSLFWCFLVVLGAEALHLSPELGAFLAGIALAQLPQCHELRQRVHPLMNFFIIVFFVSLGLQMELGAALARWPLALALAAFVMVVKPLLFFGVLPRLGHGEETSFRTGLSLAQISEFSLIFGALALSSGLIDEALLSVITLVGLVTFALSSFLLLYSDRLYAAVKPYRPLAWLGARQEAPAPPPDGLQGHVIVVGLNTLGRCLVDRLTAAGETVVAVDTDPEKLARRSVSTVHGNAVHETTREAADWEDAKLVVSSLSIEGTNNLLAYHAQRAGVPCSIHAFDRTSENSLRTFGVDHLIRSKHEGARRLLDELKSRAVLS</sequence>
<feature type="transmembrane region" description="Helical" evidence="7">
    <location>
        <begin position="115"/>
        <end position="135"/>
    </location>
</feature>
<accession>A0A9X2R9R2</accession>
<feature type="transmembrane region" description="Helical" evidence="7">
    <location>
        <begin position="147"/>
        <end position="171"/>
    </location>
</feature>
<evidence type="ECO:0000313" key="12">
    <source>
        <dbReference type="Proteomes" id="UP001155144"/>
    </source>
</evidence>
<evidence type="ECO:0000313" key="10">
    <source>
        <dbReference type="EMBL" id="MCS4119983.1"/>
    </source>
</evidence>
<dbReference type="InterPro" id="IPR003148">
    <property type="entry name" value="RCK_N"/>
</dbReference>
<feature type="transmembrane region" description="Helical" evidence="7">
    <location>
        <begin position="356"/>
        <end position="378"/>
    </location>
</feature>